<evidence type="ECO:0000313" key="1">
    <source>
        <dbReference type="EMBL" id="SKA65645.1"/>
    </source>
</evidence>
<sequence>MLDINYTKEYHKIEMIYFKIVRVRDMIYDYIIDNYKDGEPIFLSELPGDSKDYLRQEMKKLVDEGKLERLYNGVYFLSYLTILGTKGRVSLDSYIEKKYLKANGKTSGYITGLQLANKYGFTTQNPSCYEVCSNEASTKQRKQTVDGNTIIVYKPMVEVNEKNKSALQFLDFMLVIDKYSEVSGKELEKRLRRYVEMINLDFSMVKKYISLYPDKVYRNIYDGGLMGELV</sequence>
<name>A0A1T4VL70_9FIRM</name>
<evidence type="ECO:0000313" key="2">
    <source>
        <dbReference type="Proteomes" id="UP000190814"/>
    </source>
</evidence>
<organism evidence="1 2">
    <name type="scientific">Eubacterium uniforme</name>
    <dbReference type="NCBI Taxonomy" id="39495"/>
    <lineage>
        <taxon>Bacteria</taxon>
        <taxon>Bacillati</taxon>
        <taxon>Bacillota</taxon>
        <taxon>Clostridia</taxon>
        <taxon>Eubacteriales</taxon>
        <taxon>Eubacteriaceae</taxon>
        <taxon>Eubacterium</taxon>
    </lineage>
</organism>
<evidence type="ECO:0008006" key="3">
    <source>
        <dbReference type="Google" id="ProtNLM"/>
    </source>
</evidence>
<accession>A0A1T4VL70</accession>
<reference evidence="1 2" key="1">
    <citation type="submission" date="2017-02" db="EMBL/GenBank/DDBJ databases">
        <authorList>
            <person name="Peterson S.W."/>
        </authorList>
    </citation>
    <scope>NUCLEOTIDE SEQUENCE [LARGE SCALE GENOMIC DNA]</scope>
    <source>
        <strain evidence="1 2">ATCC 35992</strain>
    </source>
</reference>
<dbReference type="STRING" id="39495.SAMN02745111_01153"/>
<dbReference type="Proteomes" id="UP000190814">
    <property type="component" value="Unassembled WGS sequence"/>
</dbReference>
<gene>
    <name evidence="1" type="ORF">SAMN02745111_01153</name>
</gene>
<dbReference type="AlphaFoldDB" id="A0A1T4VL70"/>
<keyword evidence="2" id="KW-1185">Reference proteome</keyword>
<protein>
    <recommendedName>
        <fullName evidence="3">Transcriptional regulator, AbiEi antitoxin, Type IV TA system</fullName>
    </recommendedName>
</protein>
<dbReference type="EMBL" id="FUXZ01000006">
    <property type="protein sequence ID" value="SKA65645.1"/>
    <property type="molecule type" value="Genomic_DNA"/>
</dbReference>
<proteinExistence type="predicted"/>
<dbReference type="RefSeq" id="WP_242942997.1">
    <property type="nucleotide sequence ID" value="NZ_FUXZ01000006.1"/>
</dbReference>